<dbReference type="Proteomes" id="UP000011116">
    <property type="component" value="Chromosome 5H"/>
</dbReference>
<proteinExistence type="predicted"/>
<feature type="transmembrane region" description="Helical" evidence="2">
    <location>
        <begin position="277"/>
        <end position="298"/>
    </location>
</feature>
<feature type="transmembrane region" description="Helical" evidence="2">
    <location>
        <begin position="179"/>
        <end position="198"/>
    </location>
</feature>
<evidence type="ECO:0000256" key="1">
    <source>
        <dbReference type="SAM" id="MobiDB-lite"/>
    </source>
</evidence>
<evidence type="ECO:0000256" key="2">
    <source>
        <dbReference type="SAM" id="Phobius"/>
    </source>
</evidence>
<dbReference type="AlphaFoldDB" id="A0A8I6XYS7"/>
<organism evidence="3 4">
    <name type="scientific">Hordeum vulgare subsp. vulgare</name>
    <name type="common">Domesticated barley</name>
    <dbReference type="NCBI Taxonomy" id="112509"/>
    <lineage>
        <taxon>Eukaryota</taxon>
        <taxon>Viridiplantae</taxon>
        <taxon>Streptophyta</taxon>
        <taxon>Embryophyta</taxon>
        <taxon>Tracheophyta</taxon>
        <taxon>Spermatophyta</taxon>
        <taxon>Magnoliopsida</taxon>
        <taxon>Liliopsida</taxon>
        <taxon>Poales</taxon>
        <taxon>Poaceae</taxon>
        <taxon>BOP clade</taxon>
        <taxon>Pooideae</taxon>
        <taxon>Triticodae</taxon>
        <taxon>Triticeae</taxon>
        <taxon>Hordeinae</taxon>
        <taxon>Hordeum</taxon>
    </lineage>
</organism>
<feature type="transmembrane region" description="Helical" evidence="2">
    <location>
        <begin position="210"/>
        <end position="232"/>
    </location>
</feature>
<protein>
    <submittedName>
        <fullName evidence="3">Uncharacterized protein</fullName>
    </submittedName>
</protein>
<reference evidence="4" key="1">
    <citation type="journal article" date="2012" name="Nature">
        <title>A physical, genetic and functional sequence assembly of the barley genome.</title>
        <authorList>
            <consortium name="The International Barley Genome Sequencing Consortium"/>
            <person name="Mayer K.F."/>
            <person name="Waugh R."/>
            <person name="Brown J.W."/>
            <person name="Schulman A."/>
            <person name="Langridge P."/>
            <person name="Platzer M."/>
            <person name="Fincher G.B."/>
            <person name="Muehlbauer G.J."/>
            <person name="Sato K."/>
            <person name="Close T.J."/>
            <person name="Wise R.P."/>
            <person name="Stein N."/>
        </authorList>
    </citation>
    <scope>NUCLEOTIDE SEQUENCE [LARGE SCALE GENOMIC DNA]</scope>
    <source>
        <strain evidence="4">cv. Morex</strain>
    </source>
</reference>
<dbReference type="Gramene" id="HORVU.MOREX.r2.5HG0399080.1">
    <property type="protein sequence ID" value="HORVU.MOREX.r2.5HG0399080.1"/>
    <property type="gene ID" value="HORVU.MOREX.r2.5HG0399080"/>
</dbReference>
<evidence type="ECO:0000313" key="4">
    <source>
        <dbReference type="Proteomes" id="UP000011116"/>
    </source>
</evidence>
<keyword evidence="4" id="KW-1185">Reference proteome</keyword>
<name>A0A8I6XYS7_HORVV</name>
<feature type="transmembrane region" description="Helical" evidence="2">
    <location>
        <begin position="244"/>
        <end position="265"/>
    </location>
</feature>
<feature type="transmembrane region" description="Helical" evidence="2">
    <location>
        <begin position="318"/>
        <end position="336"/>
    </location>
</feature>
<reference evidence="3" key="2">
    <citation type="submission" date="2020-10" db="EMBL/GenBank/DDBJ databases">
        <authorList>
            <person name="Scholz U."/>
            <person name="Mascher M."/>
            <person name="Fiebig A."/>
        </authorList>
    </citation>
    <scope>NUCLEOTIDE SEQUENCE [LARGE SCALE GENOMIC DNA]</scope>
    <source>
        <strain evidence="3">cv. Morex</strain>
    </source>
</reference>
<keyword evidence="2" id="KW-1133">Transmembrane helix</keyword>
<feature type="transmembrane region" description="Helical" evidence="2">
    <location>
        <begin position="348"/>
        <end position="370"/>
    </location>
</feature>
<reference evidence="3" key="3">
    <citation type="submission" date="2022-01" db="UniProtKB">
        <authorList>
            <consortium name="EnsemblPlants"/>
        </authorList>
    </citation>
    <scope>IDENTIFICATION</scope>
    <source>
        <strain evidence="3">subsp. vulgare</strain>
    </source>
</reference>
<feature type="transmembrane region" description="Helical" evidence="2">
    <location>
        <begin position="145"/>
        <end position="167"/>
    </location>
</feature>
<feature type="region of interest" description="Disordered" evidence="1">
    <location>
        <begin position="120"/>
        <end position="140"/>
    </location>
</feature>
<evidence type="ECO:0000313" key="3">
    <source>
        <dbReference type="EnsemblPlants" id="HORVU.MOREX.r3.5HG0481510.1"/>
    </source>
</evidence>
<keyword evidence="2" id="KW-0472">Membrane</keyword>
<dbReference type="OMA" id="MRNHSNA"/>
<accession>A0A8I6XYS7</accession>
<sequence>MRGVKVKRLMVAVVVLALGSLLVSFLDVGGVFDSSRGDSSPAFFGLKALEAGGSSAWSPSPEAGLKRGIAASIVRSSATPEAEPPSLSHGFNSFSSAKRQKAAMADEGDEGVALRAKGRKAIEKDGASPPPPPPPKPSEERLTKMVISAIGCVLTVITYCNPVIVFWSTGSNLASTTAFCTMPDFISSALSTASWLMFSIVQLNGKDGRIVGLEAVLTNASGLALLAVFITFKLVVDHGMGFKMCLGFLCGFGILVGLYVWFAMLVPVKRDSCVAKVIAIVASVFQGISQAIPIYSVWVLYRARAGPPAIVIRNMKPLLVYSRASSFTISLYWAMYATLTYQHTVFELANIASTAMGFLSLSLHLIYALFPEEDALEEHNE</sequence>
<dbReference type="Gramene" id="HORVU.MOREX.r3.5HG0481510.1">
    <property type="protein sequence ID" value="HORVU.MOREX.r3.5HG0481510.1"/>
    <property type="gene ID" value="HORVU.MOREX.r3.5HG0481510"/>
</dbReference>
<keyword evidence="2" id="KW-0812">Transmembrane</keyword>
<dbReference type="EnsemblPlants" id="HORVU.MOREX.r3.5HG0481510.1">
    <property type="protein sequence ID" value="HORVU.MOREX.r3.5HG0481510.1"/>
    <property type="gene ID" value="HORVU.MOREX.r3.5HG0481510"/>
</dbReference>